<keyword evidence="3" id="KW-1185">Reference proteome</keyword>
<name>A0A6J2T801_DROLE</name>
<dbReference type="PROSITE" id="PS51257">
    <property type="entry name" value="PROKAR_LIPOPROTEIN"/>
    <property type="match status" value="1"/>
</dbReference>
<feature type="chain" id="PRO_5026993294" evidence="2">
    <location>
        <begin position="26"/>
        <end position="202"/>
    </location>
</feature>
<dbReference type="AlphaFoldDB" id="A0A6J2T801"/>
<feature type="signal peptide" evidence="2">
    <location>
        <begin position="1"/>
        <end position="25"/>
    </location>
</feature>
<proteinExistence type="predicted"/>
<accession>A0A6J2T801</accession>
<protein>
    <submittedName>
        <fullName evidence="4">Uncharacterized protein LOC115621549</fullName>
    </submittedName>
</protein>
<dbReference type="GeneID" id="115621549"/>
<evidence type="ECO:0000256" key="1">
    <source>
        <dbReference type="SAM" id="MobiDB-lite"/>
    </source>
</evidence>
<dbReference type="OrthoDB" id="7211176at2759"/>
<dbReference type="Proteomes" id="UP000504634">
    <property type="component" value="Unplaced"/>
</dbReference>
<evidence type="ECO:0000256" key="2">
    <source>
        <dbReference type="SAM" id="SignalP"/>
    </source>
</evidence>
<evidence type="ECO:0000313" key="4">
    <source>
        <dbReference type="RefSeq" id="XP_030371077.1"/>
    </source>
</evidence>
<reference evidence="4" key="1">
    <citation type="submission" date="2025-08" db="UniProtKB">
        <authorList>
            <consortium name="RefSeq"/>
        </authorList>
    </citation>
    <scope>IDENTIFICATION</scope>
    <source>
        <strain evidence="4">11010-0011.00</strain>
        <tissue evidence="4">Whole body</tissue>
    </source>
</reference>
<dbReference type="RefSeq" id="XP_030371077.1">
    <property type="nucleotide sequence ID" value="XM_030515217.1"/>
</dbReference>
<feature type="compositionally biased region" description="Polar residues" evidence="1">
    <location>
        <begin position="151"/>
        <end position="163"/>
    </location>
</feature>
<evidence type="ECO:0000313" key="3">
    <source>
        <dbReference type="Proteomes" id="UP000504634"/>
    </source>
</evidence>
<sequence>MLLNRQLSVILQIGLLLFVISCVDAQYALRDQTAPKQCARFGEYCQTHLDCCTKICLTYLYRCTRSYSNIYPYPFLSPQYEQPGYNSYTDVLDNTFGEYQPNVVTYGRQTRAIEDQVKIVAIDAAGDKESSSESAAKVTETDAYETITEVAANTEQPTESSNAIEPEDSDTRQQCKAVGSKCYRNEECCTVRCHGFLHQCVT</sequence>
<organism evidence="3 4">
    <name type="scientific">Drosophila lebanonensis</name>
    <name type="common">Fruit fly</name>
    <name type="synonym">Scaptodrosophila lebanonensis</name>
    <dbReference type="NCBI Taxonomy" id="7225"/>
    <lineage>
        <taxon>Eukaryota</taxon>
        <taxon>Metazoa</taxon>
        <taxon>Ecdysozoa</taxon>
        <taxon>Arthropoda</taxon>
        <taxon>Hexapoda</taxon>
        <taxon>Insecta</taxon>
        <taxon>Pterygota</taxon>
        <taxon>Neoptera</taxon>
        <taxon>Endopterygota</taxon>
        <taxon>Diptera</taxon>
        <taxon>Brachycera</taxon>
        <taxon>Muscomorpha</taxon>
        <taxon>Ephydroidea</taxon>
        <taxon>Drosophilidae</taxon>
        <taxon>Scaptodrosophila</taxon>
    </lineage>
</organism>
<gene>
    <name evidence="4" type="primary">LOC115621549</name>
</gene>
<keyword evidence="2" id="KW-0732">Signal</keyword>
<feature type="region of interest" description="Disordered" evidence="1">
    <location>
        <begin position="151"/>
        <end position="170"/>
    </location>
</feature>